<proteinExistence type="predicted"/>
<comment type="caution">
    <text evidence="2">The sequence shown here is derived from an EMBL/GenBank/DDBJ whole genome shotgun (WGS) entry which is preliminary data.</text>
</comment>
<accession>A0ABR6VPC6</accession>
<sequence>MSARSRRTLGVPTFPLPISGQFMPAILLIIVGLGLLIFKNLTQKVKQAQDLVVKEGTFINYSFKKTPEGERDYGIWLKEFAERFELSGQEEANFDTAAFRSAIKPGDRLRVEYSNREDVLENGGVRKLYGLTAPAKNLTFFLGKDLVAKENSGVLAYSIYGFLALGILLYIWQLYKAQRQRNAYED</sequence>
<keyword evidence="1" id="KW-0812">Transmembrane</keyword>
<keyword evidence="1" id="KW-1133">Transmembrane helix</keyword>
<feature type="transmembrane region" description="Helical" evidence="1">
    <location>
        <begin position="20"/>
        <end position="38"/>
    </location>
</feature>
<evidence type="ECO:0008006" key="4">
    <source>
        <dbReference type="Google" id="ProtNLM"/>
    </source>
</evidence>
<keyword evidence="3" id="KW-1185">Reference proteome</keyword>
<evidence type="ECO:0000256" key="1">
    <source>
        <dbReference type="SAM" id="Phobius"/>
    </source>
</evidence>
<dbReference type="EMBL" id="JACOAF010000012">
    <property type="protein sequence ID" value="MBC3539043.1"/>
    <property type="molecule type" value="Genomic_DNA"/>
</dbReference>
<organism evidence="2 3">
    <name type="scientific">Rufibacter sediminis</name>
    <dbReference type="NCBI Taxonomy" id="2762756"/>
    <lineage>
        <taxon>Bacteria</taxon>
        <taxon>Pseudomonadati</taxon>
        <taxon>Bacteroidota</taxon>
        <taxon>Cytophagia</taxon>
        <taxon>Cytophagales</taxon>
        <taxon>Hymenobacteraceae</taxon>
        <taxon>Rufibacter</taxon>
    </lineage>
</organism>
<feature type="transmembrane region" description="Helical" evidence="1">
    <location>
        <begin position="154"/>
        <end position="175"/>
    </location>
</feature>
<name>A0ABR6VPC6_9BACT</name>
<keyword evidence="1" id="KW-0472">Membrane</keyword>
<dbReference type="RefSeq" id="WP_186633931.1">
    <property type="nucleotide sequence ID" value="NZ_JACOAF010000012.1"/>
</dbReference>
<protein>
    <recommendedName>
        <fullName evidence="4">DUF3592 domain-containing protein</fullName>
    </recommendedName>
</protein>
<gene>
    <name evidence="2" type="ORF">H7U12_05080</name>
</gene>
<dbReference type="Proteomes" id="UP000659698">
    <property type="component" value="Unassembled WGS sequence"/>
</dbReference>
<evidence type="ECO:0000313" key="2">
    <source>
        <dbReference type="EMBL" id="MBC3539043.1"/>
    </source>
</evidence>
<evidence type="ECO:0000313" key="3">
    <source>
        <dbReference type="Proteomes" id="UP000659698"/>
    </source>
</evidence>
<reference evidence="2 3" key="1">
    <citation type="journal article" date="2019" name="Int. J. Syst. Evol. Microbiol.">
        <title>Rufibacter sediminis sp. nov., isolated from freshwater lake sediment.</title>
        <authorList>
            <person name="Qu J.H."/>
            <person name="Zhang L.J."/>
            <person name="Fu Y.H."/>
            <person name="Li H.F."/>
        </authorList>
    </citation>
    <scope>NUCLEOTIDE SEQUENCE [LARGE SCALE GENOMIC DNA]</scope>
    <source>
        <strain evidence="2 3">H-1</strain>
    </source>
</reference>